<keyword evidence="3 5" id="KW-1133">Transmembrane helix</keyword>
<dbReference type="InterPro" id="IPR011701">
    <property type="entry name" value="MFS"/>
</dbReference>
<feature type="transmembrane region" description="Helical" evidence="5">
    <location>
        <begin position="355"/>
        <end position="377"/>
    </location>
</feature>
<feature type="transmembrane region" description="Helical" evidence="5">
    <location>
        <begin position="216"/>
        <end position="237"/>
    </location>
</feature>
<feature type="transmembrane region" description="Helical" evidence="5">
    <location>
        <begin position="185"/>
        <end position="204"/>
    </location>
</feature>
<dbReference type="PANTHER" id="PTHR23294">
    <property type="entry name" value="ET TRANSLATION PRODUCT-RELATED"/>
    <property type="match status" value="1"/>
</dbReference>
<dbReference type="InterPro" id="IPR051617">
    <property type="entry name" value="UNC-93-like_regulator"/>
</dbReference>
<dbReference type="SUPFAM" id="SSF103473">
    <property type="entry name" value="MFS general substrate transporter"/>
    <property type="match status" value="1"/>
</dbReference>
<gene>
    <name evidence="6" type="ORF">E3Q10_01247</name>
</gene>
<dbReference type="EMBL" id="SPRO01000008">
    <property type="protein sequence ID" value="TIC32462.1"/>
    <property type="molecule type" value="Genomic_DNA"/>
</dbReference>
<dbReference type="GO" id="GO:0016020">
    <property type="term" value="C:membrane"/>
    <property type="evidence" value="ECO:0007669"/>
    <property type="project" value="UniProtKB-SubCell"/>
</dbReference>
<comment type="subcellular location">
    <subcellularLocation>
        <location evidence="1">Membrane</location>
        <topology evidence="1">Multi-pass membrane protein</topology>
    </subcellularLocation>
</comment>
<sequence length="408" mass="45768">MASGQDFNVASAITFGKGIMILTVGLKWTFVLGTFGYIPYGWGLYMNSIKENYVWLLLFGAAFCGISAGLFWSSEGSVFVIYPAPEERGKYLSAWAIITDRFLGPALGGAINLGINAKRIQGGSVDSNTYIVFAVLMCVGCGIAFLLPSPEKVERKDGSKVKVAPPVPVWDAIKAYWRSLTEKRILLLLPLFFFSFFYYAYMSAYLTRTFNVRSRAFSSLVSPMGGVLSSYLASLVLDSKRLKVRTKSTFLFFVLLFLQIGLWVWLLVIHYVYNNEYSHLDWSHNKFAIFYIPNILFFFNSYTGQSLFYWTVSNFSTELNELTRYVSIIRSIESMGQSLSWILTSNAAGVDASGSGLIIVNLVGIVVSLGIASPIFLRLNHHKAKEYDDYFISEMSETSSEKSKEIEI</sequence>
<reference evidence="6 7" key="1">
    <citation type="submission" date="2019-03" db="EMBL/GenBank/DDBJ databases">
        <title>Sequencing 25 genomes of Wallemia mellicola.</title>
        <authorList>
            <person name="Gostincar C."/>
        </authorList>
    </citation>
    <scope>NUCLEOTIDE SEQUENCE [LARGE SCALE GENOMIC DNA]</scope>
    <source>
        <strain evidence="6 7">EXF-8738</strain>
    </source>
</reference>
<protein>
    <recommendedName>
        <fullName evidence="8">MFS general substrate transporter</fullName>
    </recommendedName>
</protein>
<keyword evidence="4 5" id="KW-0472">Membrane</keyword>
<feature type="transmembrane region" description="Helical" evidence="5">
    <location>
        <begin position="288"/>
        <end position="310"/>
    </location>
</feature>
<evidence type="ECO:0008006" key="8">
    <source>
        <dbReference type="Google" id="ProtNLM"/>
    </source>
</evidence>
<dbReference type="Pfam" id="PF07690">
    <property type="entry name" value="MFS_1"/>
    <property type="match status" value="1"/>
</dbReference>
<evidence type="ECO:0000256" key="1">
    <source>
        <dbReference type="ARBA" id="ARBA00004141"/>
    </source>
</evidence>
<feature type="transmembrane region" description="Helical" evidence="5">
    <location>
        <begin position="20"/>
        <end position="40"/>
    </location>
</feature>
<dbReference type="GO" id="GO:0022857">
    <property type="term" value="F:transmembrane transporter activity"/>
    <property type="evidence" value="ECO:0007669"/>
    <property type="project" value="InterPro"/>
</dbReference>
<evidence type="ECO:0000256" key="2">
    <source>
        <dbReference type="ARBA" id="ARBA00022692"/>
    </source>
</evidence>
<feature type="transmembrane region" description="Helical" evidence="5">
    <location>
        <begin position="129"/>
        <end position="147"/>
    </location>
</feature>
<keyword evidence="2 5" id="KW-0812">Transmembrane</keyword>
<name>A0A4T0PTH4_9BASI</name>
<feature type="transmembrane region" description="Helical" evidence="5">
    <location>
        <begin position="249"/>
        <end position="273"/>
    </location>
</feature>
<feature type="transmembrane region" description="Helical" evidence="5">
    <location>
        <begin position="52"/>
        <end position="72"/>
    </location>
</feature>
<evidence type="ECO:0000256" key="4">
    <source>
        <dbReference type="ARBA" id="ARBA00023136"/>
    </source>
</evidence>
<evidence type="ECO:0000256" key="5">
    <source>
        <dbReference type="SAM" id="Phobius"/>
    </source>
</evidence>
<dbReference type="AlphaFoldDB" id="A0A4T0PTH4"/>
<dbReference type="Gene3D" id="1.20.1250.20">
    <property type="entry name" value="MFS general substrate transporter like domains"/>
    <property type="match status" value="1"/>
</dbReference>
<dbReference type="Proteomes" id="UP000305647">
    <property type="component" value="Unassembled WGS sequence"/>
</dbReference>
<evidence type="ECO:0000256" key="3">
    <source>
        <dbReference type="ARBA" id="ARBA00022989"/>
    </source>
</evidence>
<organism evidence="6 7">
    <name type="scientific">Wallemia mellicola</name>
    <dbReference type="NCBI Taxonomy" id="1708541"/>
    <lineage>
        <taxon>Eukaryota</taxon>
        <taxon>Fungi</taxon>
        <taxon>Dikarya</taxon>
        <taxon>Basidiomycota</taxon>
        <taxon>Wallemiomycotina</taxon>
        <taxon>Wallemiomycetes</taxon>
        <taxon>Wallemiales</taxon>
        <taxon>Wallemiaceae</taxon>
        <taxon>Wallemia</taxon>
    </lineage>
</organism>
<dbReference type="PANTHER" id="PTHR23294:SF56">
    <property type="entry name" value="DUF895 DOMAIN MEMBRANE PROTEIN"/>
    <property type="match status" value="1"/>
</dbReference>
<evidence type="ECO:0000313" key="6">
    <source>
        <dbReference type="EMBL" id="TIC32462.1"/>
    </source>
</evidence>
<evidence type="ECO:0000313" key="7">
    <source>
        <dbReference type="Proteomes" id="UP000305647"/>
    </source>
</evidence>
<proteinExistence type="predicted"/>
<dbReference type="InterPro" id="IPR036259">
    <property type="entry name" value="MFS_trans_sf"/>
</dbReference>
<accession>A0A4T0PTH4</accession>
<comment type="caution">
    <text evidence="6">The sequence shown here is derived from an EMBL/GenBank/DDBJ whole genome shotgun (WGS) entry which is preliminary data.</text>
</comment>